<dbReference type="EMBL" id="FQWA01000015">
    <property type="protein sequence ID" value="SHF88684.1"/>
    <property type="molecule type" value="Genomic_DNA"/>
</dbReference>
<dbReference type="Proteomes" id="UP000184105">
    <property type="component" value="Unassembled WGS sequence"/>
</dbReference>
<proteinExistence type="predicted"/>
<reference evidence="1 2" key="1">
    <citation type="submission" date="2016-11" db="EMBL/GenBank/DDBJ databases">
        <authorList>
            <person name="Varghese N."/>
            <person name="Submissions S."/>
        </authorList>
    </citation>
    <scope>NUCLEOTIDE SEQUENCE [LARGE SCALE GENOMIC DNA]</scope>
    <source>
        <strain evidence="1 2">DSM 22613</strain>
    </source>
</reference>
<accession>A0AAX2F4Q1</accession>
<dbReference type="AlphaFoldDB" id="A0AAX2F4Q1"/>
<name>A0AAX2F4Q1_9BACT</name>
<protein>
    <recommendedName>
        <fullName evidence="3">Transposase</fullName>
    </recommendedName>
</protein>
<comment type="caution">
    <text evidence="1">The sequence shown here is derived from an EMBL/GenBank/DDBJ whole genome shotgun (WGS) entry which is preliminary data.</text>
</comment>
<organism evidence="1 2">
    <name type="scientific">Prevotella scopos JCM 17725</name>
    <dbReference type="NCBI Taxonomy" id="1236518"/>
    <lineage>
        <taxon>Bacteria</taxon>
        <taxon>Pseudomonadati</taxon>
        <taxon>Bacteroidota</taxon>
        <taxon>Bacteroidia</taxon>
        <taxon>Bacteroidales</taxon>
        <taxon>Prevotellaceae</taxon>
        <taxon>Prevotella</taxon>
    </lineage>
</organism>
<sequence length="34" mass="4152">MEDTLRDKRFESWNTYYLVLILVLMEDTLRGNES</sequence>
<evidence type="ECO:0000313" key="2">
    <source>
        <dbReference type="Proteomes" id="UP000184105"/>
    </source>
</evidence>
<keyword evidence="2" id="KW-1185">Reference proteome</keyword>
<evidence type="ECO:0000313" key="1">
    <source>
        <dbReference type="EMBL" id="SHF88684.1"/>
    </source>
</evidence>
<evidence type="ECO:0008006" key="3">
    <source>
        <dbReference type="Google" id="ProtNLM"/>
    </source>
</evidence>
<gene>
    <name evidence="1" type="ORF">SAMN05444364_11527</name>
</gene>